<feature type="transmembrane region" description="Helical" evidence="1">
    <location>
        <begin position="12"/>
        <end position="29"/>
    </location>
</feature>
<protein>
    <submittedName>
        <fullName evidence="2">Uncharacterized protein</fullName>
    </submittedName>
</protein>
<keyword evidence="1" id="KW-0812">Transmembrane</keyword>
<dbReference type="RefSeq" id="WP_153448414.1">
    <property type="nucleotide sequence ID" value="NZ_CP045700.1"/>
</dbReference>
<dbReference type="EMBL" id="CP045700">
    <property type="protein sequence ID" value="QGA66280.1"/>
    <property type="molecule type" value="Genomic_DNA"/>
</dbReference>
<evidence type="ECO:0000256" key="1">
    <source>
        <dbReference type="SAM" id="Phobius"/>
    </source>
</evidence>
<feature type="transmembrane region" description="Helical" evidence="1">
    <location>
        <begin position="64"/>
        <end position="87"/>
    </location>
</feature>
<reference evidence="2 3" key="1">
    <citation type="submission" date="2019-10" db="EMBL/GenBank/DDBJ databases">
        <title>Vibrio sp. nov., isolated from Coralline algae surface.</title>
        <authorList>
            <person name="Geng Y."/>
            <person name="Zhang X."/>
        </authorList>
    </citation>
    <scope>NUCLEOTIDE SEQUENCE [LARGE SCALE GENOMIC DNA]</scope>
    <source>
        <strain evidence="2 3">SM1977</strain>
    </source>
</reference>
<dbReference type="AlphaFoldDB" id="A0A5Q0THI0"/>
<proteinExistence type="predicted"/>
<name>A0A5Q0THI0_9VIBR</name>
<sequence length="93" mass="10454">MIDTPSPRVSTKLKFGIFLLPLVFVWFVFKPESAFPIKTKVISFSWLCFLYAVSYSVPNDNPTGEIGVMCGVLTLAFVPFLISLAVIKYRNKS</sequence>
<keyword evidence="3" id="KW-1185">Reference proteome</keyword>
<keyword evidence="1" id="KW-0472">Membrane</keyword>
<gene>
    <name evidence="2" type="ORF">GFB47_12645</name>
</gene>
<feature type="transmembrane region" description="Helical" evidence="1">
    <location>
        <begin position="41"/>
        <end position="58"/>
    </location>
</feature>
<evidence type="ECO:0000313" key="2">
    <source>
        <dbReference type="EMBL" id="QGA66280.1"/>
    </source>
</evidence>
<evidence type="ECO:0000313" key="3">
    <source>
        <dbReference type="Proteomes" id="UP000348942"/>
    </source>
</evidence>
<accession>A0A5Q0THI0</accession>
<dbReference type="Proteomes" id="UP000348942">
    <property type="component" value="Chromosome 2"/>
</dbReference>
<keyword evidence="1" id="KW-1133">Transmembrane helix</keyword>
<organism evidence="2 3">
    <name type="scientific">Vibrio algicola</name>
    <dbReference type="NCBI Taxonomy" id="2662262"/>
    <lineage>
        <taxon>Bacteria</taxon>
        <taxon>Pseudomonadati</taxon>
        <taxon>Pseudomonadota</taxon>
        <taxon>Gammaproteobacteria</taxon>
        <taxon>Vibrionales</taxon>
        <taxon>Vibrionaceae</taxon>
        <taxon>Vibrio</taxon>
    </lineage>
</organism>